<dbReference type="PANTHER" id="PTHR30427">
    <property type="entry name" value="TRANSCRIPTIONAL ACTIVATOR PROTEIN LYSR"/>
    <property type="match status" value="1"/>
</dbReference>
<dbReference type="EMBL" id="CP158568">
    <property type="protein sequence ID" value="XBY45193.1"/>
    <property type="molecule type" value="Genomic_DNA"/>
</dbReference>
<dbReference type="GO" id="GO:0003700">
    <property type="term" value="F:DNA-binding transcription factor activity"/>
    <property type="evidence" value="ECO:0007669"/>
    <property type="project" value="InterPro"/>
</dbReference>
<dbReference type="KEGG" id="mflg:ABS361_02550"/>
<dbReference type="InterPro" id="IPR036388">
    <property type="entry name" value="WH-like_DNA-bd_sf"/>
</dbReference>
<organism evidence="6">
    <name type="scientific">Methyloraptor flagellatus</name>
    <dbReference type="NCBI Taxonomy" id="3162530"/>
    <lineage>
        <taxon>Bacteria</taxon>
        <taxon>Pseudomonadati</taxon>
        <taxon>Pseudomonadota</taxon>
        <taxon>Alphaproteobacteria</taxon>
        <taxon>Hyphomicrobiales</taxon>
        <taxon>Ancalomicrobiaceae</taxon>
        <taxon>Methyloraptor</taxon>
    </lineage>
</organism>
<evidence type="ECO:0000256" key="2">
    <source>
        <dbReference type="ARBA" id="ARBA00023015"/>
    </source>
</evidence>
<dbReference type="Pfam" id="PF03466">
    <property type="entry name" value="LysR_substrate"/>
    <property type="match status" value="1"/>
</dbReference>
<dbReference type="Gene3D" id="3.40.190.290">
    <property type="match status" value="1"/>
</dbReference>
<dbReference type="RefSeq" id="WP_407050283.1">
    <property type="nucleotide sequence ID" value="NZ_CP158568.1"/>
</dbReference>
<dbReference type="SUPFAM" id="SSF46785">
    <property type="entry name" value="Winged helix' DNA-binding domain"/>
    <property type="match status" value="1"/>
</dbReference>
<dbReference type="PANTHER" id="PTHR30427:SF1">
    <property type="entry name" value="TRANSCRIPTIONAL ACTIVATOR PROTEIN LYSR"/>
    <property type="match status" value="1"/>
</dbReference>
<dbReference type="GO" id="GO:0043565">
    <property type="term" value="F:sequence-specific DNA binding"/>
    <property type="evidence" value="ECO:0007669"/>
    <property type="project" value="TreeGrafter"/>
</dbReference>
<evidence type="ECO:0000256" key="1">
    <source>
        <dbReference type="ARBA" id="ARBA00009437"/>
    </source>
</evidence>
<dbReference type="InterPro" id="IPR005119">
    <property type="entry name" value="LysR_subst-bd"/>
</dbReference>
<name>A0AAU7XC71_9HYPH</name>
<dbReference type="Gene3D" id="1.10.10.10">
    <property type="entry name" value="Winged helix-like DNA-binding domain superfamily/Winged helix DNA-binding domain"/>
    <property type="match status" value="1"/>
</dbReference>
<evidence type="ECO:0000256" key="3">
    <source>
        <dbReference type="ARBA" id="ARBA00023125"/>
    </source>
</evidence>
<protein>
    <submittedName>
        <fullName evidence="6">LysR family transcriptional regulator</fullName>
    </submittedName>
</protein>
<keyword evidence="3" id="KW-0238">DNA-binding</keyword>
<dbReference type="AlphaFoldDB" id="A0AAU7XC71"/>
<feature type="domain" description="HTH lysR-type" evidence="5">
    <location>
        <begin position="6"/>
        <end position="63"/>
    </location>
</feature>
<evidence type="ECO:0000256" key="4">
    <source>
        <dbReference type="ARBA" id="ARBA00023163"/>
    </source>
</evidence>
<comment type="similarity">
    <text evidence="1">Belongs to the LysR transcriptional regulatory family.</text>
</comment>
<dbReference type="PRINTS" id="PR00039">
    <property type="entry name" value="HTHLYSR"/>
</dbReference>
<dbReference type="SUPFAM" id="SSF53850">
    <property type="entry name" value="Periplasmic binding protein-like II"/>
    <property type="match status" value="1"/>
</dbReference>
<accession>A0AAU7XC71</accession>
<dbReference type="PROSITE" id="PS50931">
    <property type="entry name" value="HTH_LYSR"/>
    <property type="match status" value="1"/>
</dbReference>
<sequence length="301" mass="32288">MADDMLSLRELRALRATVQHVTITRAARALGVSQPAVSRSLSTLEAKLGKTLFERRGRQVVPTPEALTLNAALDALFTALNKVNESAFVARSVAPIRVISSPLYAGGFLQAQFAALRATEPDLCIEVEVMSSRDMPAALADGDADLALTDADFDSDTIASEVFTSSSAVCLLPAGHRLAGRPQLAIEDLAGEPFVALARGHSNRKRIDQFFAGNERDIVADASTSFAAIEFVRHGIGLTILNPFPIIAPDDPDFATVPLVPRLDYHGRAAYLREKPLSAEAHRFVAQLRAAATRLGAPPRI</sequence>
<proteinExistence type="inferred from homology"/>
<evidence type="ECO:0000313" key="6">
    <source>
        <dbReference type="EMBL" id="XBY45193.1"/>
    </source>
</evidence>
<gene>
    <name evidence="6" type="ORF">ABS361_02550</name>
</gene>
<dbReference type="InterPro" id="IPR000847">
    <property type="entry name" value="LysR_HTH_N"/>
</dbReference>
<dbReference type="Pfam" id="PF00126">
    <property type="entry name" value="HTH_1"/>
    <property type="match status" value="1"/>
</dbReference>
<reference evidence="6" key="1">
    <citation type="submission" date="2024-06" db="EMBL/GenBank/DDBJ databases">
        <title>Methylostella associata gen. nov., sp. nov., a novel Ancalomicrobiaceae-affiliated facultatively methylotrophic bacteria that feed on methanotrophs of the genus Methylococcus.</title>
        <authorList>
            <person name="Saltykova V."/>
            <person name="Danilova O.V."/>
            <person name="Oshkin I.Y."/>
            <person name="Belova S.E."/>
            <person name="Pimenov N.V."/>
            <person name="Dedysh S.N."/>
        </authorList>
    </citation>
    <scope>NUCLEOTIDE SEQUENCE</scope>
    <source>
        <strain evidence="6">S20</strain>
    </source>
</reference>
<keyword evidence="4" id="KW-0804">Transcription</keyword>
<keyword evidence="2" id="KW-0805">Transcription regulation</keyword>
<dbReference type="InterPro" id="IPR036390">
    <property type="entry name" value="WH_DNA-bd_sf"/>
</dbReference>
<dbReference type="GO" id="GO:0010628">
    <property type="term" value="P:positive regulation of gene expression"/>
    <property type="evidence" value="ECO:0007669"/>
    <property type="project" value="TreeGrafter"/>
</dbReference>
<evidence type="ECO:0000259" key="5">
    <source>
        <dbReference type="PROSITE" id="PS50931"/>
    </source>
</evidence>